<feature type="compositionally biased region" description="Acidic residues" evidence="3">
    <location>
        <begin position="283"/>
        <end position="307"/>
    </location>
</feature>
<feature type="compositionally biased region" description="Basic and acidic residues" evidence="3">
    <location>
        <begin position="382"/>
        <end position="403"/>
    </location>
</feature>
<dbReference type="EMBL" id="HBUF01366629">
    <property type="protein sequence ID" value="CAG6723919.1"/>
    <property type="molecule type" value="Transcribed_RNA"/>
</dbReference>
<organism evidence="6">
    <name type="scientific">Cacopsylla melanoneura</name>
    <dbReference type="NCBI Taxonomy" id="428564"/>
    <lineage>
        <taxon>Eukaryota</taxon>
        <taxon>Metazoa</taxon>
        <taxon>Ecdysozoa</taxon>
        <taxon>Arthropoda</taxon>
        <taxon>Hexapoda</taxon>
        <taxon>Insecta</taxon>
        <taxon>Pterygota</taxon>
        <taxon>Neoptera</taxon>
        <taxon>Paraneoptera</taxon>
        <taxon>Hemiptera</taxon>
        <taxon>Sternorrhyncha</taxon>
        <taxon>Psylloidea</taxon>
        <taxon>Psyllidae</taxon>
        <taxon>Psyllinae</taxon>
        <taxon>Cacopsylla</taxon>
    </lineage>
</organism>
<comment type="similarity">
    <text evidence="1">Belongs to the PACS family.</text>
</comment>
<evidence type="ECO:0000259" key="5">
    <source>
        <dbReference type="Pfam" id="PF25332"/>
    </source>
</evidence>
<dbReference type="PANTHER" id="PTHR13280:SF17">
    <property type="entry name" value="KRUEPPEL TARGET AT 95D, ISOFORM A"/>
    <property type="match status" value="1"/>
</dbReference>
<dbReference type="Pfam" id="PF10254">
    <property type="entry name" value="Pacs-1"/>
    <property type="match status" value="1"/>
</dbReference>
<proteinExistence type="inferred from homology"/>
<feature type="compositionally biased region" description="Low complexity" evidence="3">
    <location>
        <begin position="798"/>
        <end position="808"/>
    </location>
</feature>
<feature type="compositionally biased region" description="Basic and acidic residues" evidence="3">
    <location>
        <begin position="336"/>
        <end position="361"/>
    </location>
</feature>
<feature type="region of interest" description="Disordered" evidence="3">
    <location>
        <begin position="695"/>
        <end position="765"/>
    </location>
</feature>
<dbReference type="InterPro" id="IPR057541">
    <property type="entry name" value="PACS1/2_N"/>
</dbReference>
<dbReference type="PANTHER" id="PTHR13280">
    <property type="entry name" value="PHOSPHOFURIN ACIDIC CLUSTER SORTING PROTEIN"/>
    <property type="match status" value="1"/>
</dbReference>
<feature type="compositionally biased region" description="Low complexity" evidence="3">
    <location>
        <begin position="699"/>
        <end position="732"/>
    </location>
</feature>
<name>A0A8D8Y9G8_9HEMI</name>
<dbReference type="Pfam" id="PF25332">
    <property type="entry name" value="C2_PACS_N"/>
    <property type="match status" value="1"/>
</dbReference>
<evidence type="ECO:0000259" key="4">
    <source>
        <dbReference type="Pfam" id="PF10254"/>
    </source>
</evidence>
<reference evidence="6" key="1">
    <citation type="submission" date="2021-05" db="EMBL/GenBank/DDBJ databases">
        <authorList>
            <person name="Alioto T."/>
            <person name="Alioto T."/>
            <person name="Gomez Garrido J."/>
        </authorList>
    </citation>
    <scope>NUCLEOTIDE SEQUENCE</scope>
</reference>
<dbReference type="AlphaFoldDB" id="A0A8D8Y9G8"/>
<feature type="domain" description="Phosphofurin acidic cluster sorting protein 1/2 N-terminal C2" evidence="5">
    <location>
        <begin position="20"/>
        <end position="182"/>
    </location>
</feature>
<feature type="region of interest" description="Disordered" evidence="3">
    <location>
        <begin position="267"/>
        <end position="429"/>
    </location>
</feature>
<accession>A0A8D8Y9G8</accession>
<feature type="compositionally biased region" description="Polar residues" evidence="3">
    <location>
        <begin position="323"/>
        <end position="334"/>
    </location>
</feature>
<feature type="compositionally biased region" description="Low complexity" evidence="3">
    <location>
        <begin position="404"/>
        <end position="415"/>
    </location>
</feature>
<feature type="region of interest" description="Disordered" evidence="3">
    <location>
        <begin position="798"/>
        <end position="817"/>
    </location>
</feature>
<evidence type="ECO:0000256" key="3">
    <source>
        <dbReference type="SAM" id="MobiDB-lite"/>
    </source>
</evidence>
<protein>
    <submittedName>
        <fullName evidence="6">Phosphofurin acidic cluster sorting protein 2</fullName>
    </submittedName>
</protein>
<feature type="domain" description="Phosphofurin acidic cluster sorting protein 1/2 C-terminal" evidence="4">
    <location>
        <begin position="457"/>
        <end position="928"/>
    </location>
</feature>
<sequence length="933" mass="102600">MSEKTSSKVMSSSSGGNGPVPMKLFATWEIDRTPTNCSPRLCSLTVSRLLVLKSLGSDLNSIVIAVKMEGSKRTLRSSEMILPSSGLLDTKTELNFSLQYPHFLKRDGNKLHVMLQRRKRYKNRTILGYKTLAQGIVNMSQVLQHQMDLELDLLCESKELKAHGSSVAAKVLIQSLVSQPIDQDLSFCKQNGFSDDDEEFSTGDENENEGSDSDPAATLGNLDTRGSARKSGKLPGGNNARQRNLKQKFIALLKRFRVNEELTSLTDTDQDNMGHKLSGGDMDPADIADLLDDLDEEMSDSGPEDNDTMSITSTPKPSLRPFFSSSKSLLNQDNLHVPEKPTERLSDESSKKADSDSHPDSDPPPPTLNSPPFKSQPAESTESAKKESTERDKKSRLFARDRNQSTGKSKKQSSQDLMSASGGVTGSNMPRQQSAALLLSPGQFQDSGVTTEPRKLVLDQLARLLPATSDDWIPDQLSLVQVSEPLGNLLASRLTEQQEKVISVAINADVRTCITCLVNKIHKFCNTNPKPPSQIKLILIGTDSFYNSVLRHYVDQLSYKPPDWQTYIVFYLVPIFTSSSLCRYLGSLDAAYNSMFLSDSWKESLDRACLDGSEAVTRILHYASTAGTCVQLPVAEAMLTYKEKSSDDESSQIFIPFINEVRLGNPLLHEVTGPPDPNSLDTGGSVNKENLELLPASPTSINNNSNSNRSTSNTVSNSNRSTSNTVSNSNRIDSGPASLTLSLAGEKISPPSSPNMNVTGAAQPTKDRLDQQLLCTEYLDLQLDYWLVVSKGSEMSSKSDLLASSSSNKKAENSSGKLSMKGNFKSLQIMRLSSLGEQPNTCSFNIGFSTKEKKQKIMRLGKKKEKEKDSDTKCQFVDGVSRLICSPKTHNVPLRVAIDGTEWTGVKFFQLSAQWQTHIRHFPVCLYNTVPEP</sequence>
<feature type="region of interest" description="Disordered" evidence="3">
    <location>
        <begin position="196"/>
        <end position="241"/>
    </location>
</feature>
<evidence type="ECO:0000256" key="1">
    <source>
        <dbReference type="ARBA" id="ARBA00008590"/>
    </source>
</evidence>
<feature type="compositionally biased region" description="Low complexity" evidence="3">
    <location>
        <begin position="370"/>
        <end position="381"/>
    </location>
</feature>
<dbReference type="GO" id="GO:0072659">
    <property type="term" value="P:protein localization to plasma membrane"/>
    <property type="evidence" value="ECO:0007669"/>
    <property type="project" value="TreeGrafter"/>
</dbReference>
<evidence type="ECO:0000313" key="6">
    <source>
        <dbReference type="EMBL" id="CAG6723919.1"/>
    </source>
</evidence>
<keyword evidence="2" id="KW-0597">Phosphoprotein</keyword>
<evidence type="ECO:0000256" key="2">
    <source>
        <dbReference type="ARBA" id="ARBA00022553"/>
    </source>
</evidence>
<feature type="compositionally biased region" description="Acidic residues" evidence="3">
    <location>
        <begin position="196"/>
        <end position="212"/>
    </location>
</feature>
<dbReference type="InterPro" id="IPR019381">
    <property type="entry name" value="PACS1/2_C"/>
</dbReference>